<dbReference type="SMART" id="SM00966">
    <property type="entry name" value="SpoVT_AbrB"/>
    <property type="match status" value="1"/>
</dbReference>
<dbReference type="InterPro" id="IPR037914">
    <property type="entry name" value="SpoVT-AbrB_sf"/>
</dbReference>
<dbReference type="Proteomes" id="UP000241829">
    <property type="component" value="Chromosome"/>
</dbReference>
<name>A0A2P1NP91_9BURK</name>
<sequence length="85" mass="9027">MSNAQAIVGIKKWGNNLGVRLPGNVARAAQLQAEQMVRVTVNDEGITITPLPNAAPTLAQRLAQFDPARHGAEAMAVEPVGAEKW</sequence>
<dbReference type="Gene3D" id="2.10.260.10">
    <property type="match status" value="1"/>
</dbReference>
<dbReference type="InterPro" id="IPR007159">
    <property type="entry name" value="SpoVT-AbrB_dom"/>
</dbReference>
<evidence type="ECO:0000313" key="3">
    <source>
        <dbReference type="Proteomes" id="UP000241829"/>
    </source>
</evidence>
<dbReference type="EMBL" id="CP027792">
    <property type="protein sequence ID" value="AVP58878.1"/>
    <property type="molecule type" value="Genomic_DNA"/>
</dbReference>
<dbReference type="Pfam" id="PF04014">
    <property type="entry name" value="MazE_antitoxin"/>
    <property type="match status" value="1"/>
</dbReference>
<dbReference type="GO" id="GO:0003677">
    <property type="term" value="F:DNA binding"/>
    <property type="evidence" value="ECO:0007669"/>
    <property type="project" value="InterPro"/>
</dbReference>
<dbReference type="InterPro" id="IPR039052">
    <property type="entry name" value="Antitox_PemI-like"/>
</dbReference>
<dbReference type="GO" id="GO:0097351">
    <property type="term" value="F:toxin sequestering activity"/>
    <property type="evidence" value="ECO:0007669"/>
    <property type="project" value="InterPro"/>
</dbReference>
<gene>
    <name evidence="2" type="ORF">C7H73_15160</name>
</gene>
<accession>A0A2P1NP91</accession>
<dbReference type="PANTHER" id="PTHR40516">
    <property type="entry name" value="ANTITOXIN CHPS-RELATED"/>
    <property type="match status" value="1"/>
</dbReference>
<dbReference type="SUPFAM" id="SSF89447">
    <property type="entry name" value="AbrB/MazE/MraZ-like"/>
    <property type="match status" value="1"/>
</dbReference>
<reference evidence="3" key="1">
    <citation type="submission" date="2018-03" db="EMBL/GenBank/DDBJ databases">
        <title>Genome sequencing of Melaminivora sp. strain SC2-7.</title>
        <authorList>
            <person name="Kim S.-J."/>
            <person name="Heo J."/>
            <person name="Ahn J.-H."/>
            <person name="Kwon S.-W."/>
        </authorList>
    </citation>
    <scope>NUCLEOTIDE SEQUENCE [LARGE SCALE GENOMIC DNA]</scope>
    <source>
        <strain evidence="3">SC2-7</strain>
    </source>
</reference>
<keyword evidence="3" id="KW-1185">Reference proteome</keyword>
<dbReference type="KEGG" id="melm:C7H73_15160"/>
<dbReference type="OrthoDB" id="9795766at2"/>
<evidence type="ECO:0000313" key="2">
    <source>
        <dbReference type="EMBL" id="AVP58878.1"/>
    </source>
</evidence>
<dbReference type="PANTHER" id="PTHR40516:SF1">
    <property type="entry name" value="ANTITOXIN CHPS-RELATED"/>
    <property type="match status" value="1"/>
</dbReference>
<evidence type="ECO:0000259" key="1">
    <source>
        <dbReference type="SMART" id="SM00966"/>
    </source>
</evidence>
<dbReference type="RefSeq" id="WP_106847426.1">
    <property type="nucleotide sequence ID" value="NZ_CP027792.1"/>
</dbReference>
<protein>
    <submittedName>
        <fullName evidence="2">PbsX family transcriptional regulator</fullName>
    </submittedName>
</protein>
<proteinExistence type="predicted"/>
<dbReference type="AlphaFoldDB" id="A0A2P1NP91"/>
<organism evidence="2 3">
    <name type="scientific">Pulveribacter suum</name>
    <dbReference type="NCBI Taxonomy" id="2116657"/>
    <lineage>
        <taxon>Bacteria</taxon>
        <taxon>Pseudomonadati</taxon>
        <taxon>Pseudomonadota</taxon>
        <taxon>Betaproteobacteria</taxon>
        <taxon>Burkholderiales</taxon>
        <taxon>Comamonadaceae</taxon>
        <taxon>Pulveribacter</taxon>
    </lineage>
</organism>
<feature type="domain" description="SpoVT-AbrB" evidence="1">
    <location>
        <begin position="11"/>
        <end position="56"/>
    </location>
</feature>